<evidence type="ECO:0000313" key="5">
    <source>
        <dbReference type="Proteomes" id="UP001595957"/>
    </source>
</evidence>
<evidence type="ECO:0000313" key="4">
    <source>
        <dbReference type="EMBL" id="MFC4594573.1"/>
    </source>
</evidence>
<evidence type="ECO:0000259" key="3">
    <source>
        <dbReference type="PROSITE" id="PS50405"/>
    </source>
</evidence>
<dbReference type="InterPro" id="IPR040079">
    <property type="entry name" value="Glutathione_S-Trfase"/>
</dbReference>
<gene>
    <name evidence="4" type="primary">maiA</name>
    <name evidence="4" type="ORF">ACFO3E_10300</name>
</gene>
<dbReference type="NCBIfam" id="TIGR01262">
    <property type="entry name" value="maiA"/>
    <property type="match status" value="1"/>
</dbReference>
<dbReference type="SFLD" id="SFLDG00358">
    <property type="entry name" value="Main_(cytGST)"/>
    <property type="match status" value="1"/>
</dbReference>
<feature type="domain" description="GST C-terminal" evidence="3">
    <location>
        <begin position="86"/>
        <end position="212"/>
    </location>
</feature>
<dbReference type="InterPro" id="IPR036249">
    <property type="entry name" value="Thioredoxin-like_sf"/>
</dbReference>
<dbReference type="GO" id="GO:0016034">
    <property type="term" value="F:maleylacetoacetate isomerase activity"/>
    <property type="evidence" value="ECO:0007669"/>
    <property type="project" value="UniProtKB-EC"/>
</dbReference>
<dbReference type="InterPro" id="IPR034333">
    <property type="entry name" value="GST_Zeta_N"/>
</dbReference>
<organism evidence="4 5">
    <name type="scientific">Sphingobium tyrosinilyticum</name>
    <dbReference type="NCBI Taxonomy" id="2715436"/>
    <lineage>
        <taxon>Bacteria</taxon>
        <taxon>Pseudomonadati</taxon>
        <taxon>Pseudomonadota</taxon>
        <taxon>Alphaproteobacteria</taxon>
        <taxon>Sphingomonadales</taxon>
        <taxon>Sphingomonadaceae</taxon>
        <taxon>Sphingobium</taxon>
    </lineage>
</organism>
<dbReference type="Gene3D" id="1.20.1050.10">
    <property type="match status" value="1"/>
</dbReference>
<dbReference type="InterPro" id="IPR004045">
    <property type="entry name" value="Glutathione_S-Trfase_N"/>
</dbReference>
<dbReference type="SUPFAM" id="SSF52833">
    <property type="entry name" value="Thioredoxin-like"/>
    <property type="match status" value="1"/>
</dbReference>
<dbReference type="CDD" id="cd03042">
    <property type="entry name" value="GST_N_Zeta"/>
    <property type="match status" value="1"/>
</dbReference>
<dbReference type="CDD" id="cd03191">
    <property type="entry name" value="GST_C_Zeta"/>
    <property type="match status" value="1"/>
</dbReference>
<dbReference type="PANTHER" id="PTHR42673">
    <property type="entry name" value="MALEYLACETOACETATE ISOMERASE"/>
    <property type="match status" value="1"/>
</dbReference>
<feature type="domain" description="GST N-terminal" evidence="2">
    <location>
        <begin position="1"/>
        <end position="81"/>
    </location>
</feature>
<proteinExistence type="inferred from homology"/>
<dbReference type="SFLD" id="SFLDS00019">
    <property type="entry name" value="Glutathione_Transferase_(cytos"/>
    <property type="match status" value="1"/>
</dbReference>
<dbReference type="EMBL" id="JBHSFZ010000020">
    <property type="protein sequence ID" value="MFC4594573.1"/>
    <property type="molecule type" value="Genomic_DNA"/>
</dbReference>
<evidence type="ECO:0000259" key="2">
    <source>
        <dbReference type="PROSITE" id="PS50404"/>
    </source>
</evidence>
<dbReference type="Pfam" id="PF13410">
    <property type="entry name" value="GST_C_2"/>
    <property type="match status" value="1"/>
</dbReference>
<dbReference type="EC" id="5.2.1.2" evidence="4"/>
<protein>
    <submittedName>
        <fullName evidence="4">Maleylacetoacetate isomerase</fullName>
        <ecNumber evidence="4">5.2.1.2</ecNumber>
    </submittedName>
</protein>
<comment type="similarity">
    <text evidence="1">Belongs to the GST superfamily. Zeta family.</text>
</comment>
<dbReference type="InterPro" id="IPR005955">
    <property type="entry name" value="GST_Zeta"/>
</dbReference>
<dbReference type="InterPro" id="IPR034330">
    <property type="entry name" value="GST_Zeta_C"/>
</dbReference>
<evidence type="ECO:0000256" key="1">
    <source>
        <dbReference type="ARBA" id="ARBA00010007"/>
    </source>
</evidence>
<dbReference type="SUPFAM" id="SSF47616">
    <property type="entry name" value="GST C-terminal domain-like"/>
    <property type="match status" value="1"/>
</dbReference>
<dbReference type="PROSITE" id="PS50404">
    <property type="entry name" value="GST_NTER"/>
    <property type="match status" value="1"/>
</dbReference>
<dbReference type="InterPro" id="IPR036282">
    <property type="entry name" value="Glutathione-S-Trfase_C_sf"/>
</dbReference>
<comment type="caution">
    <text evidence="4">The sequence shown here is derived from an EMBL/GenBank/DDBJ whole genome shotgun (WGS) entry which is preliminary data.</text>
</comment>
<name>A0ABV9EYJ4_9SPHN</name>
<dbReference type="Gene3D" id="3.40.30.10">
    <property type="entry name" value="Glutaredoxin"/>
    <property type="match status" value="1"/>
</dbReference>
<accession>A0ABV9EYJ4</accession>
<keyword evidence="5" id="KW-1185">Reference proteome</keyword>
<dbReference type="InterPro" id="IPR010987">
    <property type="entry name" value="Glutathione-S-Trfase_C-like"/>
</dbReference>
<dbReference type="Proteomes" id="UP001595957">
    <property type="component" value="Unassembled WGS sequence"/>
</dbReference>
<keyword evidence="4" id="KW-0413">Isomerase</keyword>
<sequence>MILHGYWRSSASYRVRIALGLKGVSFEQVTHDLRTSAHKSADYGFINPQHLVPALETDDGTSLIQSPAILEWLEERYPSPPLLPETSYDRAIVRTMAAMIGCDIHPLNNLRVLASLKTDLHAQQHQVDAWTARWISEGFSALETLLERHSGEFAFGNAPTLADCYIVPQVYSARRFNVDLSPFPLVQKIDGTAALLPAFAAAHPMAQPDADKS</sequence>
<dbReference type="Pfam" id="PF13417">
    <property type="entry name" value="GST_N_3"/>
    <property type="match status" value="1"/>
</dbReference>
<dbReference type="RefSeq" id="WP_380804446.1">
    <property type="nucleotide sequence ID" value="NZ_JBHSFZ010000020.1"/>
</dbReference>
<dbReference type="PANTHER" id="PTHR42673:SF21">
    <property type="entry name" value="GLUTATHIONE S-TRANSFERASE YFCF"/>
    <property type="match status" value="1"/>
</dbReference>
<reference evidence="5" key="1">
    <citation type="journal article" date="2019" name="Int. J. Syst. Evol. Microbiol.">
        <title>The Global Catalogue of Microorganisms (GCM) 10K type strain sequencing project: providing services to taxonomists for standard genome sequencing and annotation.</title>
        <authorList>
            <consortium name="The Broad Institute Genomics Platform"/>
            <consortium name="The Broad Institute Genome Sequencing Center for Infectious Disease"/>
            <person name="Wu L."/>
            <person name="Ma J."/>
        </authorList>
    </citation>
    <scope>NUCLEOTIDE SEQUENCE [LARGE SCALE GENOMIC DNA]</scope>
    <source>
        <strain evidence="5">NBRC 103632</strain>
    </source>
</reference>
<dbReference type="PROSITE" id="PS50405">
    <property type="entry name" value="GST_CTER"/>
    <property type="match status" value="1"/>
</dbReference>